<feature type="domain" description="Siphovirus-type tail component C-terminal" evidence="1">
    <location>
        <begin position="183"/>
        <end position="282"/>
    </location>
</feature>
<dbReference type="Proteomes" id="UP000019365">
    <property type="component" value="Unassembled WGS sequence"/>
</dbReference>
<protein>
    <recommendedName>
        <fullName evidence="1">Siphovirus-type tail component C-terminal domain-containing protein</fullName>
    </recommendedName>
</protein>
<evidence type="ECO:0000259" key="1">
    <source>
        <dbReference type="Pfam" id="PF22768"/>
    </source>
</evidence>
<name>W7V0C7_RUMFL</name>
<comment type="caution">
    <text evidence="2">The sequence shown here is derived from an EMBL/GenBank/DDBJ whole genome shotgun (WGS) entry which is preliminary data.</text>
</comment>
<accession>W7V0C7</accession>
<evidence type="ECO:0000313" key="3">
    <source>
        <dbReference type="Proteomes" id="UP000019365"/>
    </source>
</evidence>
<dbReference type="InterPro" id="IPR054738">
    <property type="entry name" value="Siphovirus-type_tail_C"/>
</dbReference>
<reference evidence="2 3" key="1">
    <citation type="journal article" date="2014" name="PLoS ONE">
        <title>Rumen cellulosomics: divergent fiber-degrading strategies revealed by comparative genome-wide analysis of six ruminococcal strains.</title>
        <authorList>
            <person name="Dassa B."/>
            <person name="Borovok I."/>
            <person name="Ruimy-Israeli V."/>
            <person name="Lamed R."/>
            <person name="Flint H.J."/>
            <person name="Duncan S.H."/>
            <person name="Henrissat B."/>
            <person name="Coutinho P."/>
            <person name="Morrison M."/>
            <person name="Mosoni P."/>
            <person name="Yeoman C.J."/>
            <person name="White B.A."/>
            <person name="Bayer E.A."/>
        </authorList>
    </citation>
    <scope>NUCLEOTIDE SEQUENCE [LARGE SCALE GENOMIC DNA]</scope>
    <source>
        <strain evidence="2 3">007c</strain>
    </source>
</reference>
<proteinExistence type="predicted"/>
<dbReference type="AlphaFoldDB" id="W7V0C7"/>
<keyword evidence="3" id="KW-1185">Reference proteome</keyword>
<evidence type="ECO:0000313" key="2">
    <source>
        <dbReference type="EMBL" id="EWM54182.1"/>
    </source>
</evidence>
<sequence length="285" mass="31737">MFFSLILENAAGVQINMTATANQYMTSKIEGLSPPPGTISTSSYAGMDGSYLNNAFIEKRNVVIHFEMRGVGVEGRRHQLYKVVKPSRYVKVYYKTAGIDVFTEGYVETCEVSNFEQLVTGQISILCPDIYWYSTESVMAYYSQITGAFTFPFPTESNPEPFVLGKYNTQNIMEIINDGDEIGFTLQIEALEDARSPTLYNADTDEYLQITGDILAGDIITVTTKTGHKTVTLDRGGVKTNIINRLVSGSTWLTLREGKNRFYLRGTGLQNLKVTIVHTNAYLGV</sequence>
<dbReference type="PATRIC" id="fig|1341157.4.peg.1156"/>
<gene>
    <name evidence="2" type="ORF">RF007C_02585</name>
</gene>
<dbReference type="OrthoDB" id="2079081at2"/>
<dbReference type="Pfam" id="PF22768">
    <property type="entry name" value="SPP1_Dit"/>
    <property type="match status" value="1"/>
</dbReference>
<dbReference type="EMBL" id="ATAX01000017">
    <property type="protein sequence ID" value="EWM54182.1"/>
    <property type="molecule type" value="Genomic_DNA"/>
</dbReference>
<dbReference type="eggNOG" id="ENOG5032XP4">
    <property type="taxonomic scope" value="Bacteria"/>
</dbReference>
<organism evidence="2 3">
    <name type="scientific">Ruminococcus flavefaciens 007c</name>
    <dbReference type="NCBI Taxonomy" id="1341157"/>
    <lineage>
        <taxon>Bacteria</taxon>
        <taxon>Bacillati</taxon>
        <taxon>Bacillota</taxon>
        <taxon>Clostridia</taxon>
        <taxon>Eubacteriales</taxon>
        <taxon>Oscillospiraceae</taxon>
        <taxon>Ruminococcus</taxon>
    </lineage>
</organism>
<dbReference type="RefSeq" id="WP_037298027.1">
    <property type="nucleotide sequence ID" value="NZ_ATAX01000017.1"/>
</dbReference>
<dbReference type="Gene3D" id="2.40.30.200">
    <property type="match status" value="1"/>
</dbReference>